<dbReference type="EMBL" id="BSYO01000001">
    <property type="protein sequence ID" value="GMG99897.1"/>
    <property type="molecule type" value="Genomic_DNA"/>
</dbReference>
<feature type="compositionally biased region" description="Basic and acidic residues" evidence="1">
    <location>
        <begin position="12"/>
        <end position="22"/>
    </location>
</feature>
<evidence type="ECO:0000256" key="1">
    <source>
        <dbReference type="SAM" id="MobiDB-lite"/>
    </source>
</evidence>
<evidence type="ECO:0000313" key="2">
    <source>
        <dbReference type="EMBL" id="GMG99897.1"/>
    </source>
</evidence>
<reference evidence="2" key="1">
    <citation type="submission" date="2023-05" db="EMBL/GenBank/DDBJ databases">
        <title>Nepenthes gracilis genome sequencing.</title>
        <authorList>
            <person name="Fukushima K."/>
        </authorList>
    </citation>
    <scope>NUCLEOTIDE SEQUENCE</scope>
    <source>
        <strain evidence="2">SING2019-196</strain>
    </source>
</reference>
<keyword evidence="3" id="KW-1185">Reference proteome</keyword>
<proteinExistence type="predicted"/>
<feature type="compositionally biased region" description="Basic and acidic residues" evidence="1">
    <location>
        <begin position="56"/>
        <end position="81"/>
    </location>
</feature>
<protein>
    <submittedName>
        <fullName evidence="2">Uncharacterized protein</fullName>
    </submittedName>
</protein>
<gene>
    <name evidence="2" type="ORF">Nepgr_001737</name>
</gene>
<accession>A0AAD3RXU2</accession>
<name>A0AAD3RXU2_NEPGR</name>
<organism evidence="2 3">
    <name type="scientific">Nepenthes gracilis</name>
    <name type="common">Slender pitcher plant</name>
    <dbReference type="NCBI Taxonomy" id="150966"/>
    <lineage>
        <taxon>Eukaryota</taxon>
        <taxon>Viridiplantae</taxon>
        <taxon>Streptophyta</taxon>
        <taxon>Embryophyta</taxon>
        <taxon>Tracheophyta</taxon>
        <taxon>Spermatophyta</taxon>
        <taxon>Magnoliopsida</taxon>
        <taxon>eudicotyledons</taxon>
        <taxon>Gunneridae</taxon>
        <taxon>Pentapetalae</taxon>
        <taxon>Caryophyllales</taxon>
        <taxon>Nepenthaceae</taxon>
        <taxon>Nepenthes</taxon>
    </lineage>
</organism>
<comment type="caution">
    <text evidence="2">The sequence shown here is derived from an EMBL/GenBank/DDBJ whole genome shotgun (WGS) entry which is preliminary data.</text>
</comment>
<dbReference type="Proteomes" id="UP001279734">
    <property type="component" value="Unassembled WGS sequence"/>
</dbReference>
<dbReference type="AlphaFoldDB" id="A0AAD3RXU2"/>
<feature type="compositionally biased region" description="Low complexity" evidence="1">
    <location>
        <begin position="32"/>
        <end position="42"/>
    </location>
</feature>
<sequence>MWVVARKATAKSWREKNEERSLRERRRRPDRGAAAATGVAGKAGDGRSRRQSGRQRLAEARAVERGRVRGGEREDAGGRREKGSIGVLRDILSSDLQRDRRVARLLNSALDESSLFLARKSATHGPRPRRIVVGGENINDESNGRIVAYFQPVGICEVSEGKMEDEDDDRDSRARERTEVKILPRVRTPSRDCNMRGLFLQSFEF</sequence>
<feature type="region of interest" description="Disordered" evidence="1">
    <location>
        <begin position="1"/>
        <end position="81"/>
    </location>
</feature>
<evidence type="ECO:0000313" key="3">
    <source>
        <dbReference type="Proteomes" id="UP001279734"/>
    </source>
</evidence>